<reference evidence="1" key="1">
    <citation type="journal article" date="2020" name="Stud. Mycol.">
        <title>101 Dothideomycetes genomes: a test case for predicting lifestyles and emergence of pathogens.</title>
        <authorList>
            <person name="Haridas S."/>
            <person name="Albert R."/>
            <person name="Binder M."/>
            <person name="Bloem J."/>
            <person name="Labutti K."/>
            <person name="Salamov A."/>
            <person name="Andreopoulos B."/>
            <person name="Baker S."/>
            <person name="Barry K."/>
            <person name="Bills G."/>
            <person name="Bluhm B."/>
            <person name="Cannon C."/>
            <person name="Castanera R."/>
            <person name="Culley D."/>
            <person name="Daum C."/>
            <person name="Ezra D."/>
            <person name="Gonzalez J."/>
            <person name="Henrissat B."/>
            <person name="Kuo A."/>
            <person name="Liang C."/>
            <person name="Lipzen A."/>
            <person name="Lutzoni F."/>
            <person name="Magnuson J."/>
            <person name="Mondo S."/>
            <person name="Nolan M."/>
            <person name="Ohm R."/>
            <person name="Pangilinan J."/>
            <person name="Park H.-J."/>
            <person name="Ramirez L."/>
            <person name="Alfaro M."/>
            <person name="Sun H."/>
            <person name="Tritt A."/>
            <person name="Yoshinaga Y."/>
            <person name="Zwiers L.-H."/>
            <person name="Turgeon B."/>
            <person name="Goodwin S."/>
            <person name="Spatafora J."/>
            <person name="Crous P."/>
            <person name="Grigoriev I."/>
        </authorList>
    </citation>
    <scope>NUCLEOTIDE SEQUENCE</scope>
    <source>
        <strain evidence="1">CBS 107.79</strain>
    </source>
</reference>
<dbReference type="EMBL" id="ML976680">
    <property type="protein sequence ID" value="KAF1973511.1"/>
    <property type="molecule type" value="Genomic_DNA"/>
</dbReference>
<accession>A0A6A5V8H6</accession>
<keyword evidence="2" id="KW-1185">Reference proteome</keyword>
<evidence type="ECO:0000313" key="1">
    <source>
        <dbReference type="EMBL" id="KAF1973511.1"/>
    </source>
</evidence>
<feature type="non-terminal residue" evidence="1">
    <location>
        <position position="79"/>
    </location>
</feature>
<dbReference type="AlphaFoldDB" id="A0A6A5V8H6"/>
<gene>
    <name evidence="1" type="ORF">BU23DRAFT_554134</name>
</gene>
<evidence type="ECO:0000313" key="2">
    <source>
        <dbReference type="Proteomes" id="UP000800036"/>
    </source>
</evidence>
<dbReference type="Proteomes" id="UP000800036">
    <property type="component" value="Unassembled WGS sequence"/>
</dbReference>
<sequence>MRRHLCQIGPRSIFSRSWLHPRRRAAGTVSIVDQRFTYRHAGFLEEHRLSVSVAFAFGENAILILRVWWKRDHQILLPL</sequence>
<proteinExistence type="predicted"/>
<name>A0A6A5V8H6_9PLEO</name>
<protein>
    <submittedName>
        <fullName evidence="1">Uncharacterized protein</fullName>
    </submittedName>
</protein>
<organism evidence="1 2">
    <name type="scientific">Bimuria novae-zelandiae CBS 107.79</name>
    <dbReference type="NCBI Taxonomy" id="1447943"/>
    <lineage>
        <taxon>Eukaryota</taxon>
        <taxon>Fungi</taxon>
        <taxon>Dikarya</taxon>
        <taxon>Ascomycota</taxon>
        <taxon>Pezizomycotina</taxon>
        <taxon>Dothideomycetes</taxon>
        <taxon>Pleosporomycetidae</taxon>
        <taxon>Pleosporales</taxon>
        <taxon>Massarineae</taxon>
        <taxon>Didymosphaeriaceae</taxon>
        <taxon>Bimuria</taxon>
    </lineage>
</organism>